<reference evidence="2 3" key="1">
    <citation type="submission" date="2016-06" db="EMBL/GenBank/DDBJ databases">
        <authorList>
            <person name="Kjaerup R.B."/>
            <person name="Dalgaard T.S."/>
            <person name="Juul-Madsen H.R."/>
        </authorList>
    </citation>
    <scope>NUCLEOTIDE SEQUENCE [LARGE SCALE GENOMIC DNA]</scope>
    <source>
        <strain evidence="2 3">1245335.1</strain>
    </source>
</reference>
<proteinExistence type="predicted"/>
<accession>A0A1A3NQV1</accession>
<keyword evidence="1" id="KW-0521">NADP</keyword>
<evidence type="ECO:0000313" key="2">
    <source>
        <dbReference type="EMBL" id="OBK24266.1"/>
    </source>
</evidence>
<dbReference type="SUPFAM" id="SSF51735">
    <property type="entry name" value="NAD(P)-binding Rossmann-fold domains"/>
    <property type="match status" value="1"/>
</dbReference>
<dbReference type="PANTHER" id="PTHR42748">
    <property type="entry name" value="NITROGEN METABOLITE REPRESSION PROTEIN NMRA FAMILY MEMBER"/>
    <property type="match status" value="1"/>
</dbReference>
<dbReference type="EMBL" id="LZLR01000063">
    <property type="protein sequence ID" value="OBK24266.1"/>
    <property type="molecule type" value="Genomic_DNA"/>
</dbReference>
<dbReference type="RefSeq" id="WP_065034757.1">
    <property type="nucleotide sequence ID" value="NZ_LZLR01000063.1"/>
</dbReference>
<dbReference type="InterPro" id="IPR051164">
    <property type="entry name" value="NmrA-like_oxidored"/>
</dbReference>
<evidence type="ECO:0000256" key="1">
    <source>
        <dbReference type="ARBA" id="ARBA00022857"/>
    </source>
</evidence>
<organism evidence="2 3">
    <name type="scientific">Mycobacterium asiaticum</name>
    <dbReference type="NCBI Taxonomy" id="1790"/>
    <lineage>
        <taxon>Bacteria</taxon>
        <taxon>Bacillati</taxon>
        <taxon>Actinomycetota</taxon>
        <taxon>Actinomycetes</taxon>
        <taxon>Mycobacteriales</taxon>
        <taxon>Mycobacteriaceae</taxon>
        <taxon>Mycobacterium</taxon>
    </lineage>
</organism>
<dbReference type="InterPro" id="IPR036291">
    <property type="entry name" value="NAD(P)-bd_dom_sf"/>
</dbReference>
<dbReference type="PANTHER" id="PTHR42748:SF3">
    <property type="entry name" value="BLL4366 PROTEIN"/>
    <property type="match status" value="1"/>
</dbReference>
<dbReference type="OrthoDB" id="9771302at2"/>
<dbReference type="AlphaFoldDB" id="A0A1A3NQV1"/>
<name>A0A1A3NQV1_MYCAS</name>
<protein>
    <submittedName>
        <fullName evidence="2">NmrA family transcriptional regulator</fullName>
    </submittedName>
</protein>
<evidence type="ECO:0000313" key="3">
    <source>
        <dbReference type="Proteomes" id="UP000093819"/>
    </source>
</evidence>
<comment type="caution">
    <text evidence="2">The sequence shown here is derived from an EMBL/GenBank/DDBJ whole genome shotgun (WGS) entry which is preliminary data.</text>
</comment>
<gene>
    <name evidence="2" type="ORF">A5635_17790</name>
</gene>
<dbReference type="Gene3D" id="3.40.50.720">
    <property type="entry name" value="NAD(P)-binding Rossmann-like Domain"/>
    <property type="match status" value="1"/>
</dbReference>
<sequence length="259" mass="27089">MKIVVIGGRGLIGAKVVAKLSAEGHDVVPASRRSGVDSLTGAGLANALAGADVLVDVADSPLFDDEPVMRFFTTATTNLLAAEQEADVKHHVALSVVGAQRMPDSGYNTAKAAQENLIMGSGQPYSIVRATPFFEFAVGLADSATEGDIVRLPSALFRPIAADDVGTAVARAAVGCPINGVIEIAGPEAMGMDDFVRKGLAAKGDRRRVVTDAGAPYFGAVIDDHSLAPDPNATIFSTRYSDWIEADSCRRVWQYLNGS</sequence>
<dbReference type="Proteomes" id="UP000093819">
    <property type="component" value="Unassembled WGS sequence"/>
</dbReference>